<dbReference type="Proteomes" id="UP001597199">
    <property type="component" value="Unassembled WGS sequence"/>
</dbReference>
<dbReference type="EMBL" id="JBHTOA010000016">
    <property type="protein sequence ID" value="MFD1398288.1"/>
    <property type="molecule type" value="Genomic_DNA"/>
</dbReference>
<feature type="transmembrane region" description="Helical" evidence="1">
    <location>
        <begin position="98"/>
        <end position="119"/>
    </location>
</feature>
<evidence type="ECO:0000256" key="1">
    <source>
        <dbReference type="SAM" id="Phobius"/>
    </source>
</evidence>
<dbReference type="NCBIfam" id="NF038403">
    <property type="entry name" value="perm_prefix_1"/>
    <property type="match status" value="1"/>
</dbReference>
<dbReference type="InterPro" id="IPR047928">
    <property type="entry name" value="Perm_prefix_1"/>
</dbReference>
<name>A0ABW4BFH9_9LACO</name>
<keyword evidence="1" id="KW-0812">Transmembrane</keyword>
<comment type="caution">
    <text evidence="2">The sequence shown here is derived from an EMBL/GenBank/DDBJ whole genome shotgun (WGS) entry which is preliminary data.</text>
</comment>
<organism evidence="2 3">
    <name type="scientific">Lacticaseibacillus suilingensis</name>
    <dbReference type="NCBI Taxonomy" id="2799577"/>
    <lineage>
        <taxon>Bacteria</taxon>
        <taxon>Bacillati</taxon>
        <taxon>Bacillota</taxon>
        <taxon>Bacilli</taxon>
        <taxon>Lactobacillales</taxon>
        <taxon>Lactobacillaceae</taxon>
        <taxon>Lacticaseibacillus</taxon>
    </lineage>
</organism>
<feature type="transmembrane region" description="Helical" evidence="1">
    <location>
        <begin position="183"/>
        <end position="203"/>
    </location>
</feature>
<feature type="transmembrane region" description="Helical" evidence="1">
    <location>
        <begin position="131"/>
        <end position="149"/>
    </location>
</feature>
<keyword evidence="1" id="KW-0472">Membrane</keyword>
<gene>
    <name evidence="2" type="ORF">ACFQ41_03085</name>
</gene>
<accession>A0ABW4BFH9</accession>
<keyword evidence="3" id="KW-1185">Reference proteome</keyword>
<proteinExistence type="predicted"/>
<keyword evidence="1" id="KW-1133">Transmembrane helix</keyword>
<dbReference type="RefSeq" id="WP_204117850.1">
    <property type="nucleotide sequence ID" value="NZ_BOLV01000001.1"/>
</dbReference>
<protein>
    <submittedName>
        <fullName evidence="2">Permease prefix domain 1-containing protein</fullName>
    </submittedName>
</protein>
<evidence type="ECO:0000313" key="3">
    <source>
        <dbReference type="Proteomes" id="UP001597199"/>
    </source>
</evidence>
<sequence length="246" mass="26176">MESLQVYLDGLFKDVPPSAAVRQAKADLLAAMEDHYHDALARGLSASEALGEVISSVGSIDEVLAALDVHPATSEDAEAPEALTAEDAQGYWQATLRYAAGLGLGVALCIASVALAVFFDRNPDTDALSAISFLLAVSGGVASIIFATTHRRRVARGLRHFAVTPSINRLAARRLEAYQRPRMIGLVAGITCCICSIIPAIIIADNLGAVLLLLMVAIGVFYMIYVQAINNGYKRLAEARPGQLFH</sequence>
<reference evidence="3" key="1">
    <citation type="journal article" date="2019" name="Int. J. Syst. Evol. Microbiol.">
        <title>The Global Catalogue of Microorganisms (GCM) 10K type strain sequencing project: providing services to taxonomists for standard genome sequencing and annotation.</title>
        <authorList>
            <consortium name="The Broad Institute Genomics Platform"/>
            <consortium name="The Broad Institute Genome Sequencing Center for Infectious Disease"/>
            <person name="Wu L."/>
            <person name="Ma J."/>
        </authorList>
    </citation>
    <scope>NUCLEOTIDE SEQUENCE [LARGE SCALE GENOMIC DNA]</scope>
    <source>
        <strain evidence="3">CCM 9110</strain>
    </source>
</reference>
<evidence type="ECO:0000313" key="2">
    <source>
        <dbReference type="EMBL" id="MFD1398288.1"/>
    </source>
</evidence>
<feature type="transmembrane region" description="Helical" evidence="1">
    <location>
        <begin position="209"/>
        <end position="226"/>
    </location>
</feature>